<dbReference type="Gene3D" id="3.40.50.300">
    <property type="entry name" value="P-loop containing nucleotide triphosphate hydrolases"/>
    <property type="match status" value="2"/>
</dbReference>
<comment type="similarity">
    <text evidence="5 7">Belongs to the DEAD box helicase family.</text>
</comment>
<evidence type="ECO:0000259" key="10">
    <source>
        <dbReference type="PROSITE" id="PS51194"/>
    </source>
</evidence>
<protein>
    <submittedName>
        <fullName evidence="12">DEAD/DEAH box helicase</fullName>
    </submittedName>
</protein>
<dbReference type="InterPro" id="IPR014001">
    <property type="entry name" value="Helicase_ATP-bd"/>
</dbReference>
<feature type="domain" description="DEAD-box RNA helicase Q" evidence="11">
    <location>
        <begin position="1"/>
        <end position="29"/>
    </location>
</feature>
<dbReference type="SMART" id="SM00487">
    <property type="entry name" value="DEXDc"/>
    <property type="match status" value="1"/>
</dbReference>
<evidence type="ECO:0000256" key="1">
    <source>
        <dbReference type="ARBA" id="ARBA00022741"/>
    </source>
</evidence>
<dbReference type="PANTHER" id="PTHR47959">
    <property type="entry name" value="ATP-DEPENDENT RNA HELICASE RHLE-RELATED"/>
    <property type="match status" value="1"/>
</dbReference>
<evidence type="ECO:0000256" key="4">
    <source>
        <dbReference type="ARBA" id="ARBA00022840"/>
    </source>
</evidence>
<proteinExistence type="inferred from homology"/>
<feature type="domain" description="Helicase C-terminal" evidence="10">
    <location>
        <begin position="242"/>
        <end position="389"/>
    </location>
</feature>
<dbReference type="InterPro" id="IPR014014">
    <property type="entry name" value="RNA_helicase_DEAD_Q_motif"/>
</dbReference>
<dbReference type="PROSITE" id="PS00039">
    <property type="entry name" value="DEAD_ATP_HELICASE"/>
    <property type="match status" value="1"/>
</dbReference>
<keyword evidence="4 7" id="KW-0067">ATP-binding</keyword>
<keyword evidence="1 7" id="KW-0547">Nucleotide-binding</keyword>
<reference evidence="12" key="1">
    <citation type="submission" date="2022-07" db="EMBL/GenBank/DDBJ databases">
        <title>Genome sequencing of Photobacterium atrarenae GJH2-4.</title>
        <authorList>
            <person name="Park S.-J."/>
        </authorList>
    </citation>
    <scope>NUCLEOTIDE SEQUENCE</scope>
    <source>
        <strain evidence="12">GJH2-4</strain>
    </source>
</reference>
<dbReference type="PROSITE" id="PS51192">
    <property type="entry name" value="HELICASE_ATP_BIND_1"/>
    <property type="match status" value="1"/>
</dbReference>
<dbReference type="PROSITE" id="PS51194">
    <property type="entry name" value="HELICASE_CTER"/>
    <property type="match status" value="1"/>
</dbReference>
<keyword evidence="13" id="KW-1185">Reference proteome</keyword>
<name>A0ABY5GIT7_9GAMM</name>
<evidence type="ECO:0000259" key="9">
    <source>
        <dbReference type="PROSITE" id="PS51192"/>
    </source>
</evidence>
<evidence type="ECO:0000256" key="7">
    <source>
        <dbReference type="RuleBase" id="RU000492"/>
    </source>
</evidence>
<evidence type="ECO:0000256" key="2">
    <source>
        <dbReference type="ARBA" id="ARBA00022801"/>
    </source>
</evidence>
<evidence type="ECO:0000256" key="3">
    <source>
        <dbReference type="ARBA" id="ARBA00022806"/>
    </source>
</evidence>
<feature type="domain" description="Helicase ATP-binding" evidence="9">
    <location>
        <begin position="32"/>
        <end position="216"/>
    </location>
</feature>
<accession>A0ABY5GIT7</accession>
<sequence length="423" mass="46856">MSFHALGLQSQLVETVTRLGFETPTPVQQQAIPEVLAGHDILAGAQTGTGKTAAFGLPLLHRLMDTGSDSLPEARDAAGTPARVRALILTPTRELAQQVYDNITAYSEGTGVKTVVAYGGTSMKMQVAALRQGVDILIATPGRLLDHAHVRTIDLADVQYLVLDEADRMLDMGFIDDIKRIIRRMKSARQTLFFSATFAGPVKKLAYSILQEPKLIEVTPSNSTAVTVEQMVYPVDKHRKQELLAYLIGSRNWQQVLVFTKTKQGAEALAKELKLDGIKAVSIHGDKSQGARQRSLDEFKSGKARVLVATDVAARGIDIEQLEYVVNFDMPFKAEDYVHRIGRTGRAGKTGYAVSLMSLDEEWALRAIEDLLDTRLPQQWLEGYEPDPTIEPPEHQRRGRSADKRRAKARAKVHQGRGRKRRV</sequence>
<dbReference type="EMBL" id="CP101508">
    <property type="protein sequence ID" value="UTV29055.1"/>
    <property type="molecule type" value="Genomic_DNA"/>
</dbReference>
<evidence type="ECO:0000256" key="6">
    <source>
        <dbReference type="PROSITE-ProRule" id="PRU00552"/>
    </source>
</evidence>
<organism evidence="12 13">
    <name type="scientific">Photobacterium atrarenae</name>
    <dbReference type="NCBI Taxonomy" id="865757"/>
    <lineage>
        <taxon>Bacteria</taxon>
        <taxon>Pseudomonadati</taxon>
        <taxon>Pseudomonadota</taxon>
        <taxon>Gammaproteobacteria</taxon>
        <taxon>Vibrionales</taxon>
        <taxon>Vibrionaceae</taxon>
        <taxon>Photobacterium</taxon>
    </lineage>
</organism>
<dbReference type="CDD" id="cd00268">
    <property type="entry name" value="DEADc"/>
    <property type="match status" value="1"/>
</dbReference>
<dbReference type="InterPro" id="IPR044742">
    <property type="entry name" value="DEAD/DEAH_RhlB"/>
</dbReference>
<dbReference type="InterPro" id="IPR001650">
    <property type="entry name" value="Helicase_C-like"/>
</dbReference>
<keyword evidence="2 7" id="KW-0378">Hydrolase</keyword>
<dbReference type="Proteomes" id="UP001057998">
    <property type="component" value="Chromosome 1"/>
</dbReference>
<feature type="short sequence motif" description="Q motif" evidence="6">
    <location>
        <begin position="1"/>
        <end position="29"/>
    </location>
</feature>
<feature type="compositionally biased region" description="Basic and acidic residues" evidence="8">
    <location>
        <begin position="392"/>
        <end position="404"/>
    </location>
</feature>
<evidence type="ECO:0000256" key="5">
    <source>
        <dbReference type="ARBA" id="ARBA00038437"/>
    </source>
</evidence>
<dbReference type="InterPro" id="IPR027417">
    <property type="entry name" value="P-loop_NTPase"/>
</dbReference>
<evidence type="ECO:0000256" key="8">
    <source>
        <dbReference type="SAM" id="MobiDB-lite"/>
    </source>
</evidence>
<dbReference type="SUPFAM" id="SSF52540">
    <property type="entry name" value="P-loop containing nucleoside triphosphate hydrolases"/>
    <property type="match status" value="1"/>
</dbReference>
<dbReference type="PANTHER" id="PTHR47959:SF7">
    <property type="entry name" value="ATP-DEPENDENT RNA HELICASE DEAD BOX FAMILY"/>
    <property type="match status" value="1"/>
</dbReference>
<dbReference type="InterPro" id="IPR000629">
    <property type="entry name" value="RNA-helicase_DEAD-box_CS"/>
</dbReference>
<dbReference type="GO" id="GO:0004386">
    <property type="term" value="F:helicase activity"/>
    <property type="evidence" value="ECO:0007669"/>
    <property type="project" value="UniProtKB-KW"/>
</dbReference>
<dbReference type="RefSeq" id="WP_255390380.1">
    <property type="nucleotide sequence ID" value="NZ_CP101508.1"/>
</dbReference>
<evidence type="ECO:0000313" key="13">
    <source>
        <dbReference type="Proteomes" id="UP001057998"/>
    </source>
</evidence>
<gene>
    <name evidence="12" type="ORF">NNL38_07450</name>
</gene>
<dbReference type="SMART" id="SM00490">
    <property type="entry name" value="HELICc"/>
    <property type="match status" value="1"/>
</dbReference>
<dbReference type="PROSITE" id="PS51195">
    <property type="entry name" value="Q_MOTIF"/>
    <property type="match status" value="1"/>
</dbReference>
<dbReference type="InterPro" id="IPR050079">
    <property type="entry name" value="DEAD_box_RNA_helicase"/>
</dbReference>
<dbReference type="CDD" id="cd18787">
    <property type="entry name" value="SF2_C_DEAD"/>
    <property type="match status" value="1"/>
</dbReference>
<dbReference type="Pfam" id="PF00270">
    <property type="entry name" value="DEAD"/>
    <property type="match status" value="1"/>
</dbReference>
<evidence type="ECO:0000259" key="11">
    <source>
        <dbReference type="PROSITE" id="PS51195"/>
    </source>
</evidence>
<dbReference type="InterPro" id="IPR011545">
    <property type="entry name" value="DEAD/DEAH_box_helicase_dom"/>
</dbReference>
<feature type="region of interest" description="Disordered" evidence="8">
    <location>
        <begin position="383"/>
        <end position="423"/>
    </location>
</feature>
<evidence type="ECO:0000313" key="12">
    <source>
        <dbReference type="EMBL" id="UTV29055.1"/>
    </source>
</evidence>
<keyword evidence="3 7" id="KW-0347">Helicase</keyword>
<dbReference type="Pfam" id="PF00271">
    <property type="entry name" value="Helicase_C"/>
    <property type="match status" value="1"/>
</dbReference>
<feature type="compositionally biased region" description="Basic residues" evidence="8">
    <location>
        <begin position="405"/>
        <end position="423"/>
    </location>
</feature>